<dbReference type="InterPro" id="IPR050645">
    <property type="entry name" value="Histidine_acid_phosphatase"/>
</dbReference>
<dbReference type="NCBIfam" id="NF007552">
    <property type="entry name" value="PRK10172.1"/>
    <property type="match status" value="1"/>
</dbReference>
<dbReference type="InterPro" id="IPR000560">
    <property type="entry name" value="His_Pase_clade-2"/>
</dbReference>
<evidence type="ECO:0000256" key="2">
    <source>
        <dbReference type="ARBA" id="ARBA00022801"/>
    </source>
</evidence>
<dbReference type="AlphaFoldDB" id="A0A0H2V7Z6"/>
<name>A0A0H2V7Z6_ECOL6</name>
<proteinExistence type="inferred from homology"/>
<protein>
    <submittedName>
        <fullName evidence="3">Periplasmic appA protein</fullName>
    </submittedName>
</protein>
<dbReference type="STRING" id="199310.c1121"/>
<reference evidence="3 4" key="1">
    <citation type="journal article" date="2002" name="Proc. Natl. Acad. Sci. U.S.A.">
        <title>Extensive mosaic structure revealed by the complete genome sequence of uropathogenic Escherichia coli.</title>
        <authorList>
            <person name="Welch R.A."/>
            <person name="Burland V."/>
            <person name="Plunkett G.III."/>
            <person name="Redford P."/>
            <person name="Roesch P."/>
            <person name="Rasko D."/>
            <person name="Buckles E.L."/>
            <person name="Liou S.R."/>
            <person name="Boutin A."/>
            <person name="Hackett J."/>
            <person name="Stroud D."/>
            <person name="Mayhew G.F."/>
            <person name="Rose D.J."/>
            <person name="Zhou S."/>
            <person name="Schwartz D.C."/>
            <person name="Perna N.T."/>
            <person name="Mobley H.L."/>
            <person name="Donnenberg M.S."/>
            <person name="Blattner F.R."/>
        </authorList>
    </citation>
    <scope>NUCLEOTIDE SEQUENCE [LARGE SCALE GENOMIC DNA]</scope>
    <source>
        <strain evidence="4">CFT073 / ATCC 700928 / UPEC</strain>
    </source>
</reference>
<keyword evidence="4" id="KW-1185">Reference proteome</keyword>
<dbReference type="PROSITE" id="PS00778">
    <property type="entry name" value="HIS_ACID_PHOSPHAT_2"/>
    <property type="match status" value="1"/>
</dbReference>
<evidence type="ECO:0000256" key="1">
    <source>
        <dbReference type="ARBA" id="ARBA00005375"/>
    </source>
</evidence>
<organism evidence="3 4">
    <name type="scientific">Escherichia coli O6:H1 (strain CFT073 / ATCC 700928 / UPEC)</name>
    <dbReference type="NCBI Taxonomy" id="199310"/>
    <lineage>
        <taxon>Bacteria</taxon>
        <taxon>Pseudomonadati</taxon>
        <taxon>Pseudomonadota</taxon>
        <taxon>Gammaproteobacteria</taxon>
        <taxon>Enterobacterales</taxon>
        <taxon>Enterobacteriaceae</taxon>
        <taxon>Escherichia</taxon>
    </lineage>
</organism>
<dbReference type="GO" id="GO:0050308">
    <property type="term" value="F:sugar-phosphatase activity"/>
    <property type="evidence" value="ECO:0007669"/>
    <property type="project" value="TreeGrafter"/>
</dbReference>
<dbReference type="Pfam" id="PF00328">
    <property type="entry name" value="His_Phos_2"/>
    <property type="match status" value="1"/>
</dbReference>
<sequence>MSDMKSGNISMKAILIPFLSLLIPLTPKSAFAQSEPELKLESVVIVSRHGVRAPTKATQLMQDVTPDAWPTWPVKLGWLTPRGGELIAYLGHYQRQRLVADGLLTKKGCPQPGQVAIISDVDERTRKTGEAFAAGLAPDCAITVHTQADTSSPDPLFNPLKTGVCQLDNANVTDAILSRAGGSIADFTGHRQTAFRELERVLNFPQSNLCLNREKQDESCSLTQALPSELKVSADNVSLTGAVSLASMLTEIFLLQQAQGMPEPGWGRITDSHQWNTLLSLHNAQFYLLQRTPEVARSRATPLLDLIMAALTPHPSQKQAYGVTLPTSVLFIAGHDTNLANLGGALELNWTLPGQPDNTPPGGELVFERWRRLSDNSQWIQVSLVFQTLQQMRDKTPLSLNTPPGEVKLTLAGCEERNAQGMCSLAGFTQIVNEARIPACALHQDK</sequence>
<dbReference type="Proteomes" id="UP000001410">
    <property type="component" value="Chromosome"/>
</dbReference>
<dbReference type="KEGG" id="ecc:c1121"/>
<dbReference type="CDD" id="cd07061">
    <property type="entry name" value="HP_HAP_like"/>
    <property type="match status" value="1"/>
</dbReference>
<dbReference type="PANTHER" id="PTHR11567:SF110">
    <property type="entry name" value="2-PHOSPHOXYLOSE PHOSPHATASE 1"/>
    <property type="match status" value="1"/>
</dbReference>
<dbReference type="EMBL" id="AE014075">
    <property type="protein sequence ID" value="AAN79589.1"/>
    <property type="molecule type" value="Genomic_DNA"/>
</dbReference>
<dbReference type="HOGENOM" id="CLU_030561_3_0_6"/>
<keyword evidence="2" id="KW-0378">Hydrolase</keyword>
<dbReference type="GO" id="GO:0030288">
    <property type="term" value="C:outer membrane-bounded periplasmic space"/>
    <property type="evidence" value="ECO:0007669"/>
    <property type="project" value="TreeGrafter"/>
</dbReference>
<dbReference type="InterPro" id="IPR029033">
    <property type="entry name" value="His_PPase_superfam"/>
</dbReference>
<gene>
    <name evidence="3" type="primary">appA</name>
    <name evidence="3" type="ordered locus">c1121</name>
</gene>
<evidence type="ECO:0000313" key="4">
    <source>
        <dbReference type="Proteomes" id="UP000001410"/>
    </source>
</evidence>
<dbReference type="PROSITE" id="PS00616">
    <property type="entry name" value="HIS_ACID_PHOSPHAT_1"/>
    <property type="match status" value="1"/>
</dbReference>
<dbReference type="InterPro" id="IPR033379">
    <property type="entry name" value="Acid_Pase_AS"/>
</dbReference>
<evidence type="ECO:0000313" key="3">
    <source>
        <dbReference type="EMBL" id="AAN79589.1"/>
    </source>
</evidence>
<dbReference type="eggNOG" id="ENOG502Z7K9">
    <property type="taxonomic scope" value="Bacteria"/>
</dbReference>
<dbReference type="PANTHER" id="PTHR11567">
    <property type="entry name" value="ACID PHOSPHATASE-RELATED"/>
    <property type="match status" value="1"/>
</dbReference>
<accession>A0A0H2V7Z6</accession>
<dbReference type="Gene3D" id="3.40.50.1240">
    <property type="entry name" value="Phosphoglycerate mutase-like"/>
    <property type="match status" value="2"/>
</dbReference>
<dbReference type="SUPFAM" id="SSF53254">
    <property type="entry name" value="Phosphoglycerate mutase-like"/>
    <property type="match status" value="1"/>
</dbReference>
<dbReference type="SMR" id="A0A0H2V7Z6"/>
<comment type="similarity">
    <text evidence="1">Belongs to the histidine acid phosphatase family.</text>
</comment>